<dbReference type="SUPFAM" id="SSF49493">
    <property type="entry name" value="HSP40/DnaJ peptide-binding domain"/>
    <property type="match status" value="2"/>
</dbReference>
<name>A0A1N7JAI8_9PROT</name>
<dbReference type="GO" id="GO:0051082">
    <property type="term" value="F:unfolded protein binding"/>
    <property type="evidence" value="ECO:0007669"/>
    <property type="project" value="InterPro"/>
</dbReference>
<dbReference type="Gene3D" id="1.10.287.110">
    <property type="entry name" value="DnaJ domain"/>
    <property type="match status" value="1"/>
</dbReference>
<dbReference type="PANTHER" id="PTHR43096">
    <property type="entry name" value="DNAJ HOMOLOG 1, MITOCHONDRIAL-RELATED"/>
    <property type="match status" value="1"/>
</dbReference>
<dbReference type="InterPro" id="IPR018253">
    <property type="entry name" value="DnaJ_domain_CS"/>
</dbReference>
<organism evidence="3 4">
    <name type="scientific">Insolitispirillum peregrinum</name>
    <dbReference type="NCBI Taxonomy" id="80876"/>
    <lineage>
        <taxon>Bacteria</taxon>
        <taxon>Pseudomonadati</taxon>
        <taxon>Pseudomonadota</taxon>
        <taxon>Alphaproteobacteria</taxon>
        <taxon>Rhodospirillales</taxon>
        <taxon>Novispirillaceae</taxon>
        <taxon>Insolitispirillum</taxon>
    </lineage>
</organism>
<accession>A0A1N7JAI8</accession>
<dbReference type="OrthoDB" id="9779889at2"/>
<evidence type="ECO:0000313" key="4">
    <source>
        <dbReference type="Proteomes" id="UP000185678"/>
    </source>
</evidence>
<feature type="domain" description="J" evidence="2">
    <location>
        <begin position="7"/>
        <end position="72"/>
    </location>
</feature>
<dbReference type="CDD" id="cd10747">
    <property type="entry name" value="DnaJ_C"/>
    <property type="match status" value="1"/>
</dbReference>
<dbReference type="SUPFAM" id="SSF46565">
    <property type="entry name" value="Chaperone J-domain"/>
    <property type="match status" value="1"/>
</dbReference>
<feature type="region of interest" description="Disordered" evidence="1">
    <location>
        <begin position="67"/>
        <end position="111"/>
    </location>
</feature>
<evidence type="ECO:0000256" key="1">
    <source>
        <dbReference type="SAM" id="MobiDB-lite"/>
    </source>
</evidence>
<proteinExistence type="predicted"/>
<dbReference type="InterPro" id="IPR036869">
    <property type="entry name" value="J_dom_sf"/>
</dbReference>
<feature type="region of interest" description="Disordered" evidence="1">
    <location>
        <begin position="123"/>
        <end position="147"/>
    </location>
</feature>
<dbReference type="InterPro" id="IPR002939">
    <property type="entry name" value="DnaJ_C"/>
</dbReference>
<dbReference type="Gene3D" id="2.60.260.20">
    <property type="entry name" value="Urease metallochaperone UreE, N-terminal domain"/>
    <property type="match status" value="2"/>
</dbReference>
<dbReference type="SMART" id="SM00271">
    <property type="entry name" value="DnaJ"/>
    <property type="match status" value="1"/>
</dbReference>
<dbReference type="STRING" id="80876.SAMN05421779_10236"/>
<reference evidence="3 4" key="1">
    <citation type="submission" date="2017-01" db="EMBL/GenBank/DDBJ databases">
        <authorList>
            <person name="Mah S.A."/>
            <person name="Swanson W.J."/>
            <person name="Moy G.W."/>
            <person name="Vacquier V.D."/>
        </authorList>
    </citation>
    <scope>NUCLEOTIDE SEQUENCE [LARGE SCALE GENOMIC DNA]</scope>
    <source>
        <strain evidence="3 4">DSM 11589</strain>
    </source>
</reference>
<dbReference type="InterPro" id="IPR008971">
    <property type="entry name" value="HSP40/DnaJ_pept-bd"/>
</dbReference>
<dbReference type="PROSITE" id="PS50076">
    <property type="entry name" value="DNAJ_2"/>
    <property type="match status" value="1"/>
</dbReference>
<dbReference type="GO" id="GO:0042026">
    <property type="term" value="P:protein refolding"/>
    <property type="evidence" value="ECO:0007669"/>
    <property type="project" value="TreeGrafter"/>
</dbReference>
<evidence type="ECO:0000259" key="2">
    <source>
        <dbReference type="PROSITE" id="PS50076"/>
    </source>
</evidence>
<keyword evidence="4" id="KW-1185">Reference proteome</keyword>
<dbReference type="Pfam" id="PF00226">
    <property type="entry name" value="DnaJ"/>
    <property type="match status" value="1"/>
</dbReference>
<gene>
    <name evidence="3" type="ORF">SAMN05421779_10236</name>
</gene>
<feature type="compositionally biased region" description="Low complexity" evidence="1">
    <location>
        <begin position="80"/>
        <end position="89"/>
    </location>
</feature>
<sequence length="346" mass="37595">MTVGVQDPYRLLGVLRTADERTIRSAYRQKVKDCHPDLHPGDRQAEERFKALSVAYAILNDADKRRRYDRGELGPDGTARARQSSAASSGPDFGGMRGHNKPFRDPYLDESFDEADDPAIWQSRTQGASPHSRDDFAPPPPPADDDLTDLFREIFQDGASRPQAGRGSGGNGLRGRDVRYTLTLSFAEACYGTRKRLPLNTGRDVTVPIPPASENGQVIRLSGQGQHGATAALAGDLLVELQVQPHPFFTRKGLDLHALLSLNLAEALRGGRITMTGLRGQLAVMVPAGIGNGQVLRVSKLGLRAGEMTGDLYLTIAVVLPPNADDALTGFVSDWIDRNPYHLPGR</sequence>
<dbReference type="EMBL" id="FTOA01000002">
    <property type="protein sequence ID" value="SIS46359.1"/>
    <property type="molecule type" value="Genomic_DNA"/>
</dbReference>
<dbReference type="PANTHER" id="PTHR43096:SF10">
    <property type="entry name" value="CHAPERONE PROTEIN DNAJ A6, CHLOROPLASTIC"/>
    <property type="match status" value="1"/>
</dbReference>
<dbReference type="Proteomes" id="UP000185678">
    <property type="component" value="Unassembled WGS sequence"/>
</dbReference>
<dbReference type="CDD" id="cd06257">
    <property type="entry name" value="DnaJ"/>
    <property type="match status" value="1"/>
</dbReference>
<dbReference type="PROSITE" id="PS00636">
    <property type="entry name" value="DNAJ_1"/>
    <property type="match status" value="1"/>
</dbReference>
<dbReference type="RefSeq" id="WP_076398972.1">
    <property type="nucleotide sequence ID" value="NZ_FTOA01000002.1"/>
</dbReference>
<protein>
    <submittedName>
        <fullName evidence="3">DnaJ-class molecular chaperone with C-terminal Zn finger domain</fullName>
    </submittedName>
</protein>
<evidence type="ECO:0000313" key="3">
    <source>
        <dbReference type="EMBL" id="SIS46359.1"/>
    </source>
</evidence>
<dbReference type="PRINTS" id="PR00625">
    <property type="entry name" value="JDOMAIN"/>
</dbReference>
<dbReference type="Pfam" id="PF01556">
    <property type="entry name" value="DnaJ_C"/>
    <property type="match status" value="1"/>
</dbReference>
<dbReference type="InterPro" id="IPR001623">
    <property type="entry name" value="DnaJ_domain"/>
</dbReference>
<dbReference type="AlphaFoldDB" id="A0A1N7JAI8"/>
<dbReference type="GO" id="GO:0005737">
    <property type="term" value="C:cytoplasm"/>
    <property type="evidence" value="ECO:0007669"/>
    <property type="project" value="TreeGrafter"/>
</dbReference>